<dbReference type="OrthoDB" id="8477320at2"/>
<dbReference type="EMBL" id="AHAM01000084">
    <property type="protein sequence ID" value="EHK57118.1"/>
    <property type="molecule type" value="Genomic_DNA"/>
</dbReference>
<dbReference type="Proteomes" id="UP000003250">
    <property type="component" value="Unassembled WGS sequence"/>
</dbReference>
<dbReference type="PATRIC" id="fig|1107882.3.peg.2286"/>
<protein>
    <submittedName>
        <fullName evidence="1">Uncharacterized protein</fullName>
    </submittedName>
</protein>
<sequence length="424" mass="45737">MADMIRRDENLVAVRVARSMQRQDPKRTPDPYVDAELLRGDEKFESLSVPLAALAGDMPDRLWDLFRAGADAAEGTPVWLQLTFGVGSLASFPWEDSVEGIGVPLLRVPNFARNGYRRDPEGAIIICAGSPIAKDSPPMTEELLSLIRDLREASSGKIWIFASPQDYRLRDDLERLAKDPGIVVPAPPDTVQAPARRSGISTRTTVTNPWLTWMIDALGSTKVHVAHFISPGYLSGENGALALPETPIHDRDRGFARFVGAEELATFLDTVQCQIAGFTAVGSAKWRAGIPVLANDLSWLRPGPIVAASRGEAAPGRAYGALIAGFDLGDAPNPGLMFSVHPSALEITSDAMNFRTLTLGDHPIGLESSSPDYTAFVERDVPDEISSALTRLSTARPQSPAQRARTRGALNALELVARLTGGEL</sequence>
<dbReference type="AlphaFoldDB" id="H0HQ92"/>
<keyword evidence="2" id="KW-1185">Reference proteome</keyword>
<proteinExistence type="predicted"/>
<organism evidence="1 2">
    <name type="scientific">Mesorhizobium alhagi CCNWXJ12-2</name>
    <dbReference type="NCBI Taxonomy" id="1107882"/>
    <lineage>
        <taxon>Bacteria</taxon>
        <taxon>Pseudomonadati</taxon>
        <taxon>Pseudomonadota</taxon>
        <taxon>Alphaproteobacteria</taxon>
        <taxon>Hyphomicrobiales</taxon>
        <taxon>Phyllobacteriaceae</taxon>
        <taxon>Allomesorhizobium</taxon>
    </lineage>
</organism>
<evidence type="ECO:0000313" key="2">
    <source>
        <dbReference type="Proteomes" id="UP000003250"/>
    </source>
</evidence>
<accession>H0HQ92</accession>
<reference evidence="1 2" key="1">
    <citation type="journal article" date="2012" name="J. Bacteriol.">
        <title>Draft Genome Sequence of Mesorhizobium alhagi CCNWXJ12-2T, a Novel Salt-Resistant Species Isolated from the Desert of Northwestern China.</title>
        <authorList>
            <person name="Zhou M."/>
            <person name="Chen W."/>
            <person name="Chen H."/>
            <person name="Wei G."/>
        </authorList>
    </citation>
    <scope>NUCLEOTIDE SEQUENCE [LARGE SCALE GENOMIC DNA]</scope>
    <source>
        <strain evidence="1 2">CCNWXJ12-2</strain>
    </source>
</reference>
<dbReference type="RefSeq" id="WP_008835953.1">
    <property type="nucleotide sequence ID" value="NZ_AHAM01000084.1"/>
</dbReference>
<name>H0HQ92_9HYPH</name>
<gene>
    <name evidence="1" type="ORF">MAXJ12_11612</name>
</gene>
<evidence type="ECO:0000313" key="1">
    <source>
        <dbReference type="EMBL" id="EHK57118.1"/>
    </source>
</evidence>